<proteinExistence type="predicted"/>
<evidence type="ECO:0000313" key="1">
    <source>
        <dbReference type="EMBL" id="CEK65340.1"/>
    </source>
</evidence>
<gene>
    <name evidence="1" type="primary">ORF54727</name>
</gene>
<organism evidence="1">
    <name type="scientific">Arion vulgaris</name>
    <dbReference type="NCBI Taxonomy" id="1028688"/>
    <lineage>
        <taxon>Eukaryota</taxon>
        <taxon>Metazoa</taxon>
        <taxon>Spiralia</taxon>
        <taxon>Lophotrochozoa</taxon>
        <taxon>Mollusca</taxon>
        <taxon>Gastropoda</taxon>
        <taxon>Heterobranchia</taxon>
        <taxon>Euthyneura</taxon>
        <taxon>Panpulmonata</taxon>
        <taxon>Eupulmonata</taxon>
        <taxon>Stylommatophora</taxon>
        <taxon>Helicina</taxon>
        <taxon>Arionoidea</taxon>
        <taxon>Arionidae</taxon>
        <taxon>Arion</taxon>
    </lineage>
</organism>
<sequence length="66" mass="7462">MSSRLQLKVFGLVYRCLFSYEGDKICGERKFGDPGIVIWVGGAWIEVNNKSLDEVELTDEFLSQSS</sequence>
<dbReference type="EMBL" id="HACG01018475">
    <property type="protein sequence ID" value="CEK65340.1"/>
    <property type="molecule type" value="Transcribed_RNA"/>
</dbReference>
<dbReference type="AlphaFoldDB" id="A0A0B6ZC66"/>
<reference evidence="1" key="1">
    <citation type="submission" date="2014-12" db="EMBL/GenBank/DDBJ databases">
        <title>Insight into the proteome of Arion vulgaris.</title>
        <authorList>
            <person name="Aradska J."/>
            <person name="Bulat T."/>
            <person name="Smidak R."/>
            <person name="Sarate P."/>
            <person name="Gangsoo J."/>
            <person name="Sialana F."/>
            <person name="Bilban M."/>
            <person name="Lubec G."/>
        </authorList>
    </citation>
    <scope>NUCLEOTIDE SEQUENCE</scope>
    <source>
        <tissue evidence="1">Skin</tissue>
    </source>
</reference>
<protein>
    <submittedName>
        <fullName evidence="1">Uncharacterized protein</fullName>
    </submittedName>
</protein>
<accession>A0A0B6ZC66</accession>
<name>A0A0B6ZC66_9EUPU</name>